<feature type="transmembrane region" description="Helical" evidence="1">
    <location>
        <begin position="108"/>
        <end position="131"/>
    </location>
</feature>
<keyword evidence="1" id="KW-0472">Membrane</keyword>
<evidence type="ECO:0000256" key="1">
    <source>
        <dbReference type="SAM" id="Phobius"/>
    </source>
</evidence>
<proteinExistence type="predicted"/>
<feature type="transmembrane region" description="Helical" evidence="1">
    <location>
        <begin position="81"/>
        <end position="102"/>
    </location>
</feature>
<feature type="transmembrane region" description="Helical" evidence="1">
    <location>
        <begin position="143"/>
        <end position="164"/>
    </location>
</feature>
<reference evidence="2" key="1">
    <citation type="submission" date="2020-05" db="EMBL/GenBank/DDBJ databases">
        <authorList>
            <person name="Chiriac C."/>
            <person name="Salcher M."/>
            <person name="Ghai R."/>
            <person name="Kavagutti S V."/>
        </authorList>
    </citation>
    <scope>NUCLEOTIDE SEQUENCE</scope>
</reference>
<feature type="transmembrane region" description="Helical" evidence="1">
    <location>
        <begin position="12"/>
        <end position="33"/>
    </location>
</feature>
<evidence type="ECO:0000313" key="2">
    <source>
        <dbReference type="EMBL" id="CAB4844894.1"/>
    </source>
</evidence>
<name>A0A6J7BIP5_9ZZZZ</name>
<protein>
    <submittedName>
        <fullName evidence="2">Unannotated protein</fullName>
    </submittedName>
</protein>
<feature type="transmembrane region" description="Helical" evidence="1">
    <location>
        <begin position="170"/>
        <end position="192"/>
    </location>
</feature>
<sequence>MISSDILFGSEIALLVGFSSAGIILVLTATFGLDSAKDLRSIKKVMAAQSTLIPDVQKTHQPLEGSREEIKFSHTEAQFHVLFAGFTALFVSLFVGVLLCSFSEHLALVWRLSAALTALLHFNGTIRIILATQRSQKVSPIRVGMIATGLGIAIVNTVTTLGLWSVMAPFFVLFGIFWTLVVSSISFMTLFAEMGSE</sequence>
<dbReference type="EMBL" id="CAFAZX010000080">
    <property type="protein sequence ID" value="CAB4844894.1"/>
    <property type="molecule type" value="Genomic_DNA"/>
</dbReference>
<dbReference type="AlphaFoldDB" id="A0A6J7BIP5"/>
<organism evidence="2">
    <name type="scientific">freshwater metagenome</name>
    <dbReference type="NCBI Taxonomy" id="449393"/>
    <lineage>
        <taxon>unclassified sequences</taxon>
        <taxon>metagenomes</taxon>
        <taxon>ecological metagenomes</taxon>
    </lineage>
</organism>
<keyword evidence="1" id="KW-0812">Transmembrane</keyword>
<keyword evidence="1" id="KW-1133">Transmembrane helix</keyword>
<accession>A0A6J7BIP5</accession>
<gene>
    <name evidence="2" type="ORF">UFOPK3241_01164</name>
</gene>